<name>A0AAD7VW85_9ASCO</name>
<accession>A0AAD7VW85</accession>
<feature type="non-terminal residue" evidence="1">
    <location>
        <position position="180"/>
    </location>
</feature>
<dbReference type="EMBL" id="JARPMG010000001">
    <property type="protein sequence ID" value="KAJ8104378.1"/>
    <property type="molecule type" value="Genomic_DNA"/>
</dbReference>
<gene>
    <name evidence="1" type="ORF">POJ06DRAFT_190488</name>
</gene>
<dbReference type="GeneID" id="80879968"/>
<evidence type="ECO:0000313" key="1">
    <source>
        <dbReference type="EMBL" id="KAJ8104378.1"/>
    </source>
</evidence>
<protein>
    <submittedName>
        <fullName evidence="1">Uncharacterized protein</fullName>
    </submittedName>
</protein>
<dbReference type="AlphaFoldDB" id="A0AAD7VW85"/>
<evidence type="ECO:0000313" key="2">
    <source>
        <dbReference type="Proteomes" id="UP001217417"/>
    </source>
</evidence>
<dbReference type="Proteomes" id="UP001217417">
    <property type="component" value="Unassembled WGS sequence"/>
</dbReference>
<keyword evidence="2" id="KW-1185">Reference proteome</keyword>
<comment type="caution">
    <text evidence="1">The sequence shown here is derived from an EMBL/GenBank/DDBJ whole genome shotgun (WGS) entry which is preliminary data.</text>
</comment>
<sequence length="180" mass="20337">VIIFPLDQILVRSSSFSIIDDAVNFVDVFLKFLRRVGWRVAMIPLDARDIDNGVKAGTWRTDDLDVVRPIHSKYTIRTMVRIQKCSLFGRTGTDENKITGFKLRSLSTATVGVPLLSNLAFVHRVFGTEPETLEFPGERCSCGNITKCCPIEALRVVPIVSFERSHPDRTLRRVIIGKFE</sequence>
<organism evidence="1 2">
    <name type="scientific">Lipomyces tetrasporus</name>
    <dbReference type="NCBI Taxonomy" id="54092"/>
    <lineage>
        <taxon>Eukaryota</taxon>
        <taxon>Fungi</taxon>
        <taxon>Dikarya</taxon>
        <taxon>Ascomycota</taxon>
        <taxon>Saccharomycotina</taxon>
        <taxon>Lipomycetes</taxon>
        <taxon>Lipomycetales</taxon>
        <taxon>Lipomycetaceae</taxon>
        <taxon>Lipomyces</taxon>
    </lineage>
</organism>
<dbReference type="RefSeq" id="XP_056047828.1">
    <property type="nucleotide sequence ID" value="XM_056184802.1"/>
</dbReference>
<reference evidence="1" key="1">
    <citation type="submission" date="2023-03" db="EMBL/GenBank/DDBJ databases">
        <title>Near-Complete genome sequence of Lipomyces tetrasporous NRRL Y-64009, an oleaginous yeast capable of growing on lignocellulosic hydrolysates.</title>
        <authorList>
            <consortium name="Lawrence Berkeley National Laboratory"/>
            <person name="Jagtap S.S."/>
            <person name="Liu J.-J."/>
            <person name="Walukiewicz H.E."/>
            <person name="Pangilinan J."/>
            <person name="Lipzen A."/>
            <person name="Ahrendt S."/>
            <person name="Koriabine M."/>
            <person name="Cobaugh K."/>
            <person name="Salamov A."/>
            <person name="Yoshinaga Y."/>
            <person name="Ng V."/>
            <person name="Daum C."/>
            <person name="Grigoriev I.V."/>
            <person name="Slininger P.J."/>
            <person name="Dien B.S."/>
            <person name="Jin Y.-S."/>
            <person name="Rao C.V."/>
        </authorList>
    </citation>
    <scope>NUCLEOTIDE SEQUENCE</scope>
    <source>
        <strain evidence="1">NRRL Y-64009</strain>
    </source>
</reference>
<proteinExistence type="predicted"/>